<feature type="transmembrane region" description="Helical" evidence="1">
    <location>
        <begin position="12"/>
        <end position="30"/>
    </location>
</feature>
<evidence type="ECO:0000256" key="1">
    <source>
        <dbReference type="SAM" id="Phobius"/>
    </source>
</evidence>
<dbReference type="EMBL" id="MK500376">
    <property type="protein sequence ID" value="QBK88133.1"/>
    <property type="molecule type" value="Genomic_DNA"/>
</dbReference>
<reference evidence="2" key="1">
    <citation type="journal article" date="2019" name="MBio">
        <title>Virus Genomes from Deep Sea Sediments Expand the Ocean Megavirome and Support Independent Origins of Viral Gigantism.</title>
        <authorList>
            <person name="Backstrom D."/>
            <person name="Yutin N."/>
            <person name="Jorgensen S.L."/>
            <person name="Dharamshi J."/>
            <person name="Homa F."/>
            <person name="Zaremba-Niedwiedzka K."/>
            <person name="Spang A."/>
            <person name="Wolf Y.I."/>
            <person name="Koonin E.V."/>
            <person name="Ettema T.J."/>
        </authorList>
    </citation>
    <scope>NUCLEOTIDE SEQUENCE</scope>
</reference>
<proteinExistence type="predicted"/>
<keyword evidence="1" id="KW-0472">Membrane</keyword>
<sequence>MDESEDCSPCWLLCIAAIITSLVMVVRAPGTEFSHLILLVYGIIIFTACCICSIFGCGKLYQVISKNSTFKELVISNKKEVILSIPDYKDLCKVTTPQEEYILEMGIIPNLDV</sequence>
<gene>
    <name evidence="2" type="ORF">LCMAC202_04950</name>
</gene>
<keyword evidence="1" id="KW-0812">Transmembrane</keyword>
<evidence type="ECO:0008006" key="3">
    <source>
        <dbReference type="Google" id="ProtNLM"/>
    </source>
</evidence>
<keyword evidence="1" id="KW-1133">Transmembrane helix</keyword>
<evidence type="ECO:0000313" key="2">
    <source>
        <dbReference type="EMBL" id="QBK88133.1"/>
    </source>
</evidence>
<accession>A0A481YY04</accession>
<protein>
    <recommendedName>
        <fullName evidence="3">Transmembrane protein</fullName>
    </recommendedName>
</protein>
<name>A0A481YY04_9VIRU</name>
<feature type="transmembrane region" description="Helical" evidence="1">
    <location>
        <begin position="36"/>
        <end position="61"/>
    </location>
</feature>
<organism evidence="2">
    <name type="scientific">Marseillevirus LCMAC202</name>
    <dbReference type="NCBI Taxonomy" id="2506606"/>
    <lineage>
        <taxon>Viruses</taxon>
        <taxon>Varidnaviria</taxon>
        <taxon>Bamfordvirae</taxon>
        <taxon>Nucleocytoviricota</taxon>
        <taxon>Megaviricetes</taxon>
        <taxon>Pimascovirales</taxon>
        <taxon>Pimascovirales incertae sedis</taxon>
        <taxon>Marseilleviridae</taxon>
    </lineage>
</organism>